<protein>
    <submittedName>
        <fullName evidence="1">Portal protein</fullName>
    </submittedName>
</protein>
<dbReference type="RefSeq" id="WP_070323754.1">
    <property type="nucleotide sequence ID" value="NZ_CP015164.1"/>
</dbReference>
<sequence>MDWQELQETILVPQQVSARAQRLLRLSAVRDGTMYDALPYPFSKEWNNDEYIPLSQRRPSVRSHLCTVVVEDAASLTFGETHWPTLKCDSPDTAEALSSITRECQLPAVLMEAVLKGSIGSAALLVEAVDGALSVSVLDTPYLEPELDAKGDLVQVVSQYLIKGRQVRALGYAIPEGSDAVDYWYRREWTRTESRVYKPWLATSDADPEVDTERSGPPHGLGFVPIVWVRNLAPPGQDPDGPCTFERAIDTVIEGDYQLSQVGRGLKYCSDPKLVITGVGGDPAGGGDAPASEGGSATAIVLPEKASAKMLEINGSSAGTVMEYWRELRALVLEILHGNRAHADKISAAQSGRAMEMMCQSLVWLADRMRLSYGEGALLSLYRMICDFSLAIEGGIQVDGERVTLDDAGLALEWPPYFSATDGEILQLSQALVTAVKGGILSNESACSIFAAKTGCADPATEWERVQAELQDPTIQAARNADAAATKAVRAAAGVGKTETHQVTA</sequence>
<organism evidence="1 2">
    <name type="scientific">Acetobacter ascendens</name>
    <dbReference type="NCBI Taxonomy" id="481146"/>
    <lineage>
        <taxon>Bacteria</taxon>
        <taxon>Pseudomonadati</taxon>
        <taxon>Pseudomonadota</taxon>
        <taxon>Alphaproteobacteria</taxon>
        <taxon>Acetobacterales</taxon>
        <taxon>Acetobacteraceae</taxon>
        <taxon>Acetobacter</taxon>
    </lineage>
</organism>
<evidence type="ECO:0000313" key="2">
    <source>
        <dbReference type="Proteomes" id="UP000175973"/>
    </source>
</evidence>
<gene>
    <name evidence="1" type="ORF">A4S02_10655</name>
</gene>
<dbReference type="Proteomes" id="UP000175973">
    <property type="component" value="Chromosome"/>
</dbReference>
<proteinExistence type="predicted"/>
<dbReference type="EMBL" id="CP015164">
    <property type="protein sequence ID" value="AOW47150.1"/>
    <property type="molecule type" value="Genomic_DNA"/>
</dbReference>
<name>A0A1D8QXU3_9PROT</name>
<evidence type="ECO:0000313" key="1">
    <source>
        <dbReference type="EMBL" id="AOW47150.1"/>
    </source>
</evidence>
<dbReference type="AlphaFoldDB" id="A0A1D8QXU3"/>
<keyword evidence="2" id="KW-1185">Reference proteome</keyword>
<reference evidence="2" key="1">
    <citation type="submission" date="2016-04" db="EMBL/GenBank/DDBJ databases">
        <authorList>
            <person name="Jeon C.O."/>
            <person name="Cho G.Y."/>
            <person name="Jeong H.I."/>
            <person name="Kim K.H."/>
        </authorList>
    </citation>
    <scope>NUCLEOTIDE SEQUENCE [LARGE SCALE GENOMIC DNA]</scope>
    <source>
        <strain evidence="2">LMG 1590</strain>
    </source>
</reference>
<accession>A0A1D8QXU3</accession>
<dbReference type="KEGG" id="aasc:A4S02_10655"/>